<keyword evidence="3" id="KW-1185">Reference proteome</keyword>
<reference evidence="2" key="2">
    <citation type="submission" date="2023-06" db="EMBL/GenBank/DDBJ databases">
        <authorList>
            <consortium name="Lawrence Berkeley National Laboratory"/>
            <person name="Haridas S."/>
            <person name="Hensen N."/>
            <person name="Bonometti L."/>
            <person name="Westerberg I."/>
            <person name="Brannstrom I.O."/>
            <person name="Guillou S."/>
            <person name="Cros-Aarteil S."/>
            <person name="Calhoun S."/>
            <person name="Kuo A."/>
            <person name="Mondo S."/>
            <person name="Pangilinan J."/>
            <person name="Riley R."/>
            <person name="Labutti K."/>
            <person name="Andreopoulos B."/>
            <person name="Lipzen A."/>
            <person name="Chen C."/>
            <person name="Yanf M."/>
            <person name="Daum C."/>
            <person name="Ng V."/>
            <person name="Clum A."/>
            <person name="Steindorff A."/>
            <person name="Ohm R."/>
            <person name="Martin F."/>
            <person name="Silar P."/>
            <person name="Natvig D."/>
            <person name="Lalanne C."/>
            <person name="Gautier V."/>
            <person name="Ament-Velasquez S.L."/>
            <person name="Kruys A."/>
            <person name="Hutchinson M.I."/>
            <person name="Powell A.J."/>
            <person name="Barry K."/>
            <person name="Miller A.N."/>
            <person name="Grigoriev I.V."/>
            <person name="Debuchy R."/>
            <person name="Gladieux P."/>
            <person name="Thoren M.H."/>
            <person name="Johannesson H."/>
        </authorList>
    </citation>
    <scope>NUCLEOTIDE SEQUENCE</scope>
    <source>
        <strain evidence="2">CBS 118394</strain>
    </source>
</reference>
<evidence type="ECO:0000313" key="2">
    <source>
        <dbReference type="EMBL" id="KAK3324857.1"/>
    </source>
</evidence>
<proteinExistence type="predicted"/>
<dbReference type="Proteomes" id="UP001283341">
    <property type="component" value="Unassembled WGS sequence"/>
</dbReference>
<evidence type="ECO:0000256" key="1">
    <source>
        <dbReference type="SAM" id="Coils"/>
    </source>
</evidence>
<accession>A0AAE0MA02</accession>
<dbReference type="AlphaFoldDB" id="A0AAE0MA02"/>
<keyword evidence="1" id="KW-0175">Coiled coil</keyword>
<protein>
    <submittedName>
        <fullName evidence="2">Uncharacterized protein</fullName>
    </submittedName>
</protein>
<organism evidence="2 3">
    <name type="scientific">Apodospora peruviana</name>
    <dbReference type="NCBI Taxonomy" id="516989"/>
    <lineage>
        <taxon>Eukaryota</taxon>
        <taxon>Fungi</taxon>
        <taxon>Dikarya</taxon>
        <taxon>Ascomycota</taxon>
        <taxon>Pezizomycotina</taxon>
        <taxon>Sordariomycetes</taxon>
        <taxon>Sordariomycetidae</taxon>
        <taxon>Sordariales</taxon>
        <taxon>Lasiosphaeriaceae</taxon>
        <taxon>Apodospora</taxon>
    </lineage>
</organism>
<gene>
    <name evidence="2" type="ORF">B0H66DRAFT_599050</name>
</gene>
<comment type="caution">
    <text evidence="2">The sequence shown here is derived from an EMBL/GenBank/DDBJ whole genome shotgun (WGS) entry which is preliminary data.</text>
</comment>
<dbReference type="EMBL" id="JAUEDM010000002">
    <property type="protein sequence ID" value="KAK3324857.1"/>
    <property type="molecule type" value="Genomic_DNA"/>
</dbReference>
<reference evidence="2" key="1">
    <citation type="journal article" date="2023" name="Mol. Phylogenet. Evol.">
        <title>Genome-scale phylogeny and comparative genomics of the fungal order Sordariales.</title>
        <authorList>
            <person name="Hensen N."/>
            <person name="Bonometti L."/>
            <person name="Westerberg I."/>
            <person name="Brannstrom I.O."/>
            <person name="Guillou S."/>
            <person name="Cros-Aarteil S."/>
            <person name="Calhoun S."/>
            <person name="Haridas S."/>
            <person name="Kuo A."/>
            <person name="Mondo S."/>
            <person name="Pangilinan J."/>
            <person name="Riley R."/>
            <person name="LaButti K."/>
            <person name="Andreopoulos B."/>
            <person name="Lipzen A."/>
            <person name="Chen C."/>
            <person name="Yan M."/>
            <person name="Daum C."/>
            <person name="Ng V."/>
            <person name="Clum A."/>
            <person name="Steindorff A."/>
            <person name="Ohm R.A."/>
            <person name="Martin F."/>
            <person name="Silar P."/>
            <person name="Natvig D.O."/>
            <person name="Lalanne C."/>
            <person name="Gautier V."/>
            <person name="Ament-Velasquez S.L."/>
            <person name="Kruys A."/>
            <person name="Hutchinson M.I."/>
            <person name="Powell A.J."/>
            <person name="Barry K."/>
            <person name="Miller A.N."/>
            <person name="Grigoriev I.V."/>
            <person name="Debuchy R."/>
            <person name="Gladieux P."/>
            <person name="Hiltunen Thoren M."/>
            <person name="Johannesson H."/>
        </authorList>
    </citation>
    <scope>NUCLEOTIDE SEQUENCE</scope>
    <source>
        <strain evidence="2">CBS 118394</strain>
    </source>
</reference>
<name>A0AAE0MA02_9PEZI</name>
<feature type="coiled-coil region" evidence="1">
    <location>
        <begin position="36"/>
        <end position="97"/>
    </location>
</feature>
<sequence>MAEAALGIIGLIPPIVKCILTISDFFDSAQAAPRALRDFLRQVKRLEKRAKRFDDIIKRSMPPGFQLTAAQKEELGITEIEDILKEARDLLERWQLSSVDRGPLGNIVWHLRGNQKHLDRMGVSISKIYNEIFDQESLDAILNQVYDGQNEQRRHSINPIFDAATGDNTRIAAARLLPTSSPRRESTRTTIHGQTVVADADDEEVEVEWPEHWEDIPTTMTLKSSRVDAWHQTLTFHRFQVMFETKNGRILHFESQDRRTRAKHIIPYDSIPLTEKATPLKSHFLSGHVVIIIDDSGSEDESHHVYRDVSPAYTFDKTKSRRLFQSCARGRDLLGEFYAVQVKAGGHVGGGDGIVAKCQCLQLWSKIPPPLKRGRTEEVSAVTVTAVMATTPIVTMSVLASSLDDGLKHRELDLREYRRDALFQPAGILRRRTSSENIELLPSPGIGTPPELGWLAIRFPSKAGE</sequence>
<evidence type="ECO:0000313" key="3">
    <source>
        <dbReference type="Proteomes" id="UP001283341"/>
    </source>
</evidence>